<proteinExistence type="predicted"/>
<organism evidence="2 3">
    <name type="scientific">Eleusine coracana subsp. coracana</name>
    <dbReference type="NCBI Taxonomy" id="191504"/>
    <lineage>
        <taxon>Eukaryota</taxon>
        <taxon>Viridiplantae</taxon>
        <taxon>Streptophyta</taxon>
        <taxon>Embryophyta</taxon>
        <taxon>Tracheophyta</taxon>
        <taxon>Spermatophyta</taxon>
        <taxon>Magnoliopsida</taxon>
        <taxon>Liliopsida</taxon>
        <taxon>Poales</taxon>
        <taxon>Poaceae</taxon>
        <taxon>PACMAD clade</taxon>
        <taxon>Chloridoideae</taxon>
        <taxon>Cynodonteae</taxon>
        <taxon>Eleusininae</taxon>
        <taxon>Eleusine</taxon>
    </lineage>
</organism>
<dbReference type="EMBL" id="BQKI01000078">
    <property type="protein sequence ID" value="GJN25507.1"/>
    <property type="molecule type" value="Genomic_DNA"/>
</dbReference>
<comment type="caution">
    <text evidence="2">The sequence shown here is derived from an EMBL/GenBank/DDBJ whole genome shotgun (WGS) entry which is preliminary data.</text>
</comment>
<evidence type="ECO:0000313" key="3">
    <source>
        <dbReference type="Proteomes" id="UP001054889"/>
    </source>
</evidence>
<keyword evidence="1" id="KW-1133">Transmembrane helix</keyword>
<keyword evidence="1" id="KW-0472">Membrane</keyword>
<evidence type="ECO:0000256" key="1">
    <source>
        <dbReference type="SAM" id="Phobius"/>
    </source>
</evidence>
<keyword evidence="3" id="KW-1185">Reference proteome</keyword>
<dbReference type="Proteomes" id="UP001054889">
    <property type="component" value="Unassembled WGS sequence"/>
</dbReference>
<reference evidence="2" key="2">
    <citation type="submission" date="2021-12" db="EMBL/GenBank/DDBJ databases">
        <title>Resequencing data analysis of finger millet.</title>
        <authorList>
            <person name="Hatakeyama M."/>
            <person name="Aluri S."/>
            <person name="Balachadran M.T."/>
            <person name="Sivarajan S.R."/>
            <person name="Poveda L."/>
            <person name="Shimizu-Inatsugi R."/>
            <person name="Schlapbach R."/>
            <person name="Sreeman S.M."/>
            <person name="Shimizu K.K."/>
        </authorList>
    </citation>
    <scope>NUCLEOTIDE SEQUENCE</scope>
</reference>
<protein>
    <submittedName>
        <fullName evidence="2">Uncharacterized protein</fullName>
    </submittedName>
</protein>
<dbReference type="AlphaFoldDB" id="A0AAV5ESZ9"/>
<keyword evidence="1" id="KW-0812">Transmembrane</keyword>
<gene>
    <name evidence="2" type="primary">gb13342</name>
    <name evidence="2" type="ORF">PR202_gb13342</name>
</gene>
<reference evidence="2" key="1">
    <citation type="journal article" date="2018" name="DNA Res.">
        <title>Multiple hybrid de novo genome assembly of finger millet, an orphan allotetraploid crop.</title>
        <authorList>
            <person name="Hatakeyama M."/>
            <person name="Aluri S."/>
            <person name="Balachadran M.T."/>
            <person name="Sivarajan S.R."/>
            <person name="Patrignani A."/>
            <person name="Gruter S."/>
            <person name="Poveda L."/>
            <person name="Shimizu-Inatsugi R."/>
            <person name="Baeten J."/>
            <person name="Francoijs K.J."/>
            <person name="Nataraja K.N."/>
            <person name="Reddy Y.A.N."/>
            <person name="Phadnis S."/>
            <person name="Ravikumar R.L."/>
            <person name="Schlapbach R."/>
            <person name="Sreeman S.M."/>
            <person name="Shimizu K.K."/>
        </authorList>
    </citation>
    <scope>NUCLEOTIDE SEQUENCE</scope>
</reference>
<accession>A0AAV5ESZ9</accession>
<feature type="transmembrane region" description="Helical" evidence="1">
    <location>
        <begin position="20"/>
        <end position="40"/>
    </location>
</feature>
<sequence length="100" mass="10397">MHKSCHAKKNDNVANGLKAVSLLLRLANMALAITSAAIMATAGGRTINKNDDATTSITFTFKTTSPLGAVFAGEVAYEHEIKACVSGSGRSGETVQTLLD</sequence>
<evidence type="ECO:0000313" key="2">
    <source>
        <dbReference type="EMBL" id="GJN25507.1"/>
    </source>
</evidence>
<name>A0AAV5ESZ9_ELECO</name>